<organism evidence="2 3">
    <name type="scientific">Bacterioplanoides pacificum</name>
    <dbReference type="NCBI Taxonomy" id="1171596"/>
    <lineage>
        <taxon>Bacteria</taxon>
        <taxon>Pseudomonadati</taxon>
        <taxon>Pseudomonadota</taxon>
        <taxon>Gammaproteobacteria</taxon>
        <taxon>Oceanospirillales</taxon>
        <taxon>Oceanospirillaceae</taxon>
        <taxon>Bacterioplanoides</taxon>
    </lineage>
</organism>
<gene>
    <name evidence="2" type="ORF">ACFOMG_05130</name>
</gene>
<evidence type="ECO:0000256" key="1">
    <source>
        <dbReference type="SAM" id="SignalP"/>
    </source>
</evidence>
<keyword evidence="3" id="KW-1185">Reference proteome</keyword>
<accession>A0ABV7VQB2</accession>
<dbReference type="Proteomes" id="UP001595722">
    <property type="component" value="Unassembled WGS sequence"/>
</dbReference>
<comment type="caution">
    <text evidence="2">The sequence shown here is derived from an EMBL/GenBank/DDBJ whole genome shotgun (WGS) entry which is preliminary data.</text>
</comment>
<protein>
    <recommendedName>
        <fullName evidence="4">Lipoprotein</fullName>
    </recommendedName>
</protein>
<dbReference type="EMBL" id="JBHRYB010000005">
    <property type="protein sequence ID" value="MFC3679495.1"/>
    <property type="molecule type" value="Genomic_DNA"/>
</dbReference>
<proteinExistence type="predicted"/>
<name>A0ABV7VQB2_9GAMM</name>
<evidence type="ECO:0008006" key="4">
    <source>
        <dbReference type="Google" id="ProtNLM"/>
    </source>
</evidence>
<keyword evidence="1" id="KW-0732">Signal</keyword>
<sequence length="202" mass="21302">MHTSVKFLSALIFSALLSACGGSSGGDSANNANLPGNGSGLPDGDDDNEELRWVNYEEARNFCGGDYESGVAITQKVVTAEEDDDRYLWDSSAASAATLTSHIGDHCVDGGLTSLTIHSDDSMVIIRERVATAIIEGDDVSVYFYGGVGSLTMNGNDALVYTTEVAHLESNDSFSSANLVYKINGSRHAPQIYGGVGEYKGN</sequence>
<dbReference type="PROSITE" id="PS51257">
    <property type="entry name" value="PROKAR_LIPOPROTEIN"/>
    <property type="match status" value="1"/>
</dbReference>
<feature type="chain" id="PRO_5045769998" description="Lipoprotein" evidence="1">
    <location>
        <begin position="26"/>
        <end position="202"/>
    </location>
</feature>
<evidence type="ECO:0000313" key="2">
    <source>
        <dbReference type="EMBL" id="MFC3679495.1"/>
    </source>
</evidence>
<dbReference type="RefSeq" id="WP_376865201.1">
    <property type="nucleotide sequence ID" value="NZ_JBHRYB010000005.1"/>
</dbReference>
<evidence type="ECO:0000313" key="3">
    <source>
        <dbReference type="Proteomes" id="UP001595722"/>
    </source>
</evidence>
<reference evidence="3" key="1">
    <citation type="journal article" date="2019" name="Int. J. Syst. Evol. Microbiol.">
        <title>The Global Catalogue of Microorganisms (GCM) 10K type strain sequencing project: providing services to taxonomists for standard genome sequencing and annotation.</title>
        <authorList>
            <consortium name="The Broad Institute Genomics Platform"/>
            <consortium name="The Broad Institute Genome Sequencing Center for Infectious Disease"/>
            <person name="Wu L."/>
            <person name="Ma J."/>
        </authorList>
    </citation>
    <scope>NUCLEOTIDE SEQUENCE [LARGE SCALE GENOMIC DNA]</scope>
    <source>
        <strain evidence="3">KCTC 42424</strain>
    </source>
</reference>
<feature type="signal peptide" evidence="1">
    <location>
        <begin position="1"/>
        <end position="25"/>
    </location>
</feature>